<proteinExistence type="predicted"/>
<dbReference type="Proteomes" id="UP000823823">
    <property type="component" value="Unassembled WGS sequence"/>
</dbReference>
<gene>
    <name evidence="3" type="ORF">H9786_05270</name>
</gene>
<evidence type="ECO:0000256" key="2">
    <source>
        <dbReference type="SAM" id="Phobius"/>
    </source>
</evidence>
<evidence type="ECO:0000313" key="3">
    <source>
        <dbReference type="EMBL" id="HJB09926.1"/>
    </source>
</evidence>
<sequence length="253" mass="28220">MARKSETKPAAQEKKRGKKNADGTKQPGRFKQMIEVFKYTQEIDKATAPLMIAAMLGSIVVGIGVSWLIFKNVWYGIFLGLAVGLLVAMLILARKAERAAFSRIKGQPGAALAAMQSIRRGWNIEEEPVQIDPRSQKMVFRAAGRAGIAIVAEDSSAVSMKLLEKERRNIRRVLQHDGVPVHQIVVGDDTEQGQVPLHKLPTYMQRMKKVLTKAESSQVNKRMTALQRSIRQSIPKGVDPMRARPNRKAMRGR</sequence>
<feature type="region of interest" description="Disordered" evidence="1">
    <location>
        <begin position="1"/>
        <end position="26"/>
    </location>
</feature>
<accession>A0A9D2LCA8</accession>
<feature type="transmembrane region" description="Helical" evidence="2">
    <location>
        <begin position="48"/>
        <end position="69"/>
    </location>
</feature>
<evidence type="ECO:0000256" key="1">
    <source>
        <dbReference type="SAM" id="MobiDB-lite"/>
    </source>
</evidence>
<reference evidence="3" key="1">
    <citation type="journal article" date="2021" name="PeerJ">
        <title>Extensive microbial diversity within the chicken gut microbiome revealed by metagenomics and culture.</title>
        <authorList>
            <person name="Gilroy R."/>
            <person name="Ravi A."/>
            <person name="Getino M."/>
            <person name="Pursley I."/>
            <person name="Horton D.L."/>
            <person name="Alikhan N.F."/>
            <person name="Baker D."/>
            <person name="Gharbi K."/>
            <person name="Hall N."/>
            <person name="Watson M."/>
            <person name="Adriaenssens E.M."/>
            <person name="Foster-Nyarko E."/>
            <person name="Jarju S."/>
            <person name="Secka A."/>
            <person name="Antonio M."/>
            <person name="Oren A."/>
            <person name="Chaudhuri R.R."/>
            <person name="La Ragione R."/>
            <person name="Hildebrand F."/>
            <person name="Pallen M.J."/>
        </authorList>
    </citation>
    <scope>NUCLEOTIDE SEQUENCE</scope>
    <source>
        <strain evidence="3">ChiHjej13B12-24818</strain>
    </source>
</reference>
<protein>
    <submittedName>
        <fullName evidence="3">DUF4191 domain-containing protein</fullName>
    </submittedName>
</protein>
<reference evidence="3" key="2">
    <citation type="submission" date="2021-04" db="EMBL/GenBank/DDBJ databases">
        <authorList>
            <person name="Gilroy R."/>
        </authorList>
    </citation>
    <scope>NUCLEOTIDE SEQUENCE</scope>
    <source>
        <strain evidence="3">ChiHjej13B12-24818</strain>
    </source>
</reference>
<organism evidence="3 4">
    <name type="scientific">Candidatus Brachybacterium merdavium</name>
    <dbReference type="NCBI Taxonomy" id="2838513"/>
    <lineage>
        <taxon>Bacteria</taxon>
        <taxon>Bacillati</taxon>
        <taxon>Actinomycetota</taxon>
        <taxon>Actinomycetes</taxon>
        <taxon>Micrococcales</taxon>
        <taxon>Dermabacteraceae</taxon>
        <taxon>Brachybacterium</taxon>
    </lineage>
</organism>
<feature type="transmembrane region" description="Helical" evidence="2">
    <location>
        <begin position="75"/>
        <end position="93"/>
    </location>
</feature>
<comment type="caution">
    <text evidence="3">The sequence shown here is derived from an EMBL/GenBank/DDBJ whole genome shotgun (WGS) entry which is preliminary data.</text>
</comment>
<dbReference type="Pfam" id="PF13829">
    <property type="entry name" value="DUF4191"/>
    <property type="match status" value="1"/>
</dbReference>
<feature type="compositionally biased region" description="Basic and acidic residues" evidence="1">
    <location>
        <begin position="1"/>
        <end position="22"/>
    </location>
</feature>
<keyword evidence="2" id="KW-0472">Membrane</keyword>
<evidence type="ECO:0000313" key="4">
    <source>
        <dbReference type="Proteomes" id="UP000823823"/>
    </source>
</evidence>
<dbReference type="AlphaFoldDB" id="A0A9D2LCA8"/>
<name>A0A9D2LCA8_9MICO</name>
<keyword evidence="2" id="KW-0812">Transmembrane</keyword>
<dbReference type="EMBL" id="DWZH01000038">
    <property type="protein sequence ID" value="HJB09926.1"/>
    <property type="molecule type" value="Genomic_DNA"/>
</dbReference>
<keyword evidence="2" id="KW-1133">Transmembrane helix</keyword>
<dbReference type="InterPro" id="IPR025445">
    <property type="entry name" value="DUF4191"/>
</dbReference>